<protein>
    <submittedName>
        <fullName evidence="2">Uncharacterized protein</fullName>
    </submittedName>
</protein>
<accession>A0A645GLZ1</accession>
<comment type="caution">
    <text evidence="2">The sequence shown here is derived from an EMBL/GenBank/DDBJ whole genome shotgun (WGS) entry which is preliminary data.</text>
</comment>
<feature type="region of interest" description="Disordered" evidence="1">
    <location>
        <begin position="23"/>
        <end position="111"/>
    </location>
</feature>
<organism evidence="2">
    <name type="scientific">bioreactor metagenome</name>
    <dbReference type="NCBI Taxonomy" id="1076179"/>
    <lineage>
        <taxon>unclassified sequences</taxon>
        <taxon>metagenomes</taxon>
        <taxon>ecological metagenomes</taxon>
    </lineage>
</organism>
<dbReference type="AlphaFoldDB" id="A0A645GLZ1"/>
<dbReference type="EMBL" id="VSSQ01077959">
    <property type="protein sequence ID" value="MPN27907.1"/>
    <property type="molecule type" value="Genomic_DNA"/>
</dbReference>
<name>A0A645GLZ1_9ZZZZ</name>
<feature type="compositionally biased region" description="Basic residues" evidence="1">
    <location>
        <begin position="41"/>
        <end position="53"/>
    </location>
</feature>
<evidence type="ECO:0000313" key="2">
    <source>
        <dbReference type="EMBL" id="MPN27907.1"/>
    </source>
</evidence>
<feature type="compositionally biased region" description="Basic and acidic residues" evidence="1">
    <location>
        <begin position="77"/>
        <end position="102"/>
    </location>
</feature>
<gene>
    <name evidence="2" type="ORF">SDC9_175341</name>
</gene>
<feature type="compositionally biased region" description="Basic and acidic residues" evidence="1">
    <location>
        <begin position="27"/>
        <end position="38"/>
    </location>
</feature>
<evidence type="ECO:0000256" key="1">
    <source>
        <dbReference type="SAM" id="MobiDB-lite"/>
    </source>
</evidence>
<proteinExistence type="predicted"/>
<sequence length="111" mass="12798">MDGGAAHLVAHTLCSVLRLWRRKDRKRAGTDNERETCIRPRLPRKQRRWRRREPGKGKGQAAASKRKAGGTRITKSPGEKKERDTDKRDLRDPGKEQRDRRTGGVSYRRPG</sequence>
<reference evidence="2" key="1">
    <citation type="submission" date="2019-08" db="EMBL/GenBank/DDBJ databases">
        <authorList>
            <person name="Kucharzyk K."/>
            <person name="Murdoch R.W."/>
            <person name="Higgins S."/>
            <person name="Loffler F."/>
        </authorList>
    </citation>
    <scope>NUCLEOTIDE SEQUENCE</scope>
</reference>